<dbReference type="GO" id="GO:0003700">
    <property type="term" value="F:DNA-binding transcription factor activity"/>
    <property type="evidence" value="ECO:0007669"/>
    <property type="project" value="InterPro"/>
</dbReference>
<keyword evidence="2" id="KW-0805">Transcription regulation</keyword>
<dbReference type="Pfam" id="PF03466">
    <property type="entry name" value="LysR_substrate"/>
    <property type="match status" value="1"/>
</dbReference>
<dbReference type="GO" id="GO:0006351">
    <property type="term" value="P:DNA-templated transcription"/>
    <property type="evidence" value="ECO:0007669"/>
    <property type="project" value="TreeGrafter"/>
</dbReference>
<evidence type="ECO:0000256" key="2">
    <source>
        <dbReference type="ARBA" id="ARBA00023015"/>
    </source>
</evidence>
<dbReference type="Gene3D" id="3.40.190.290">
    <property type="match status" value="1"/>
</dbReference>
<dbReference type="PROSITE" id="PS50931">
    <property type="entry name" value="HTH_LYSR"/>
    <property type="match status" value="1"/>
</dbReference>
<feature type="domain" description="HTH lysR-type" evidence="5">
    <location>
        <begin position="2"/>
        <end position="59"/>
    </location>
</feature>
<accession>A0YHH0</accession>
<evidence type="ECO:0000313" key="7">
    <source>
        <dbReference type="Proteomes" id="UP000004931"/>
    </source>
</evidence>
<protein>
    <submittedName>
        <fullName evidence="6">Transcriptional regulator, LysR family protein</fullName>
    </submittedName>
</protein>
<dbReference type="eggNOG" id="COG0583">
    <property type="taxonomic scope" value="Bacteria"/>
</dbReference>
<dbReference type="EMBL" id="AAVT01000017">
    <property type="protein sequence ID" value="EAW29701.1"/>
    <property type="molecule type" value="Genomic_DNA"/>
</dbReference>
<keyword evidence="4" id="KW-0804">Transcription</keyword>
<dbReference type="GO" id="GO:0043565">
    <property type="term" value="F:sequence-specific DNA binding"/>
    <property type="evidence" value="ECO:0007669"/>
    <property type="project" value="TreeGrafter"/>
</dbReference>
<reference evidence="6 7" key="1">
    <citation type="journal article" date="2010" name="J. Bacteriol.">
        <title>Genome sequence of the oligotrophic marine Gammaproteobacterium HTCC2143, isolated from the Oregon Coast.</title>
        <authorList>
            <person name="Oh H.M."/>
            <person name="Kang I."/>
            <person name="Ferriera S."/>
            <person name="Giovannoni S.J."/>
            <person name="Cho J.C."/>
        </authorList>
    </citation>
    <scope>NUCLEOTIDE SEQUENCE [LARGE SCALE GENOMIC DNA]</scope>
    <source>
        <strain evidence="6 7">HTCC2143</strain>
    </source>
</reference>
<sequence>MLDINAMLLFARVVAAQSYTQASKDTGIPKSTLSRKIAQLEEHLDVRLLQRNSRSLSLTDEGRLVYEKALNILSEVEAVELSVESARQDVAGTLKVLFPVSFDQSIATSLCTGFLKKYPKIETIFQFSDSDIDLISQNFDIAVAFGPLSSSNLIAKPLFQRDMVLVASPAYLEKQGTPTSIAALADHQGILLGNSSSMPIWPLGTGTQKSLVTFQPKACVNSAAAVKQLVMAGLGIALLSASQCKLGLQQGTLVQILKEFPLEPLKAYGLYSSRHQLSPRISCFLDYVSQSFSQAESQQQLRLTSVRGLS</sequence>
<organism evidence="6 7">
    <name type="scientific">marine gamma proteobacterium HTCC2143</name>
    <dbReference type="NCBI Taxonomy" id="247633"/>
    <lineage>
        <taxon>Bacteria</taxon>
        <taxon>Pseudomonadati</taxon>
        <taxon>Pseudomonadota</taxon>
        <taxon>Gammaproteobacteria</taxon>
        <taxon>Cellvibrionales</taxon>
        <taxon>Spongiibacteraceae</taxon>
        <taxon>BD1-7 clade</taxon>
    </lineage>
</organism>
<comment type="similarity">
    <text evidence="1">Belongs to the LysR transcriptional regulatory family.</text>
</comment>
<dbReference type="Proteomes" id="UP000004931">
    <property type="component" value="Unassembled WGS sequence"/>
</dbReference>
<dbReference type="InterPro" id="IPR000847">
    <property type="entry name" value="LysR_HTH_N"/>
</dbReference>
<proteinExistence type="inferred from homology"/>
<dbReference type="InterPro" id="IPR036388">
    <property type="entry name" value="WH-like_DNA-bd_sf"/>
</dbReference>
<dbReference type="SUPFAM" id="SSF53850">
    <property type="entry name" value="Periplasmic binding protein-like II"/>
    <property type="match status" value="1"/>
</dbReference>
<evidence type="ECO:0000256" key="4">
    <source>
        <dbReference type="ARBA" id="ARBA00023163"/>
    </source>
</evidence>
<gene>
    <name evidence="6" type="ORF">GP2143_12216</name>
</gene>
<evidence type="ECO:0000259" key="5">
    <source>
        <dbReference type="PROSITE" id="PS50931"/>
    </source>
</evidence>
<keyword evidence="7" id="KW-1185">Reference proteome</keyword>
<name>A0YHH0_9GAMM</name>
<dbReference type="InterPro" id="IPR036390">
    <property type="entry name" value="WH_DNA-bd_sf"/>
</dbReference>
<dbReference type="PANTHER" id="PTHR30537:SF68">
    <property type="entry name" value="TRANSCRIPTIONAL REGULATOR-RELATED"/>
    <property type="match status" value="1"/>
</dbReference>
<dbReference type="Gene3D" id="1.10.10.10">
    <property type="entry name" value="Winged helix-like DNA-binding domain superfamily/Winged helix DNA-binding domain"/>
    <property type="match status" value="1"/>
</dbReference>
<evidence type="ECO:0000256" key="3">
    <source>
        <dbReference type="ARBA" id="ARBA00023125"/>
    </source>
</evidence>
<dbReference type="OrthoDB" id="5721010at2"/>
<dbReference type="SUPFAM" id="SSF46785">
    <property type="entry name" value="Winged helix' DNA-binding domain"/>
    <property type="match status" value="1"/>
</dbReference>
<dbReference type="InterPro" id="IPR005119">
    <property type="entry name" value="LysR_subst-bd"/>
</dbReference>
<keyword evidence="3" id="KW-0238">DNA-binding</keyword>
<dbReference type="AlphaFoldDB" id="A0YHH0"/>
<dbReference type="InterPro" id="IPR058163">
    <property type="entry name" value="LysR-type_TF_proteobact-type"/>
</dbReference>
<dbReference type="Pfam" id="PF00126">
    <property type="entry name" value="HTH_1"/>
    <property type="match status" value="1"/>
</dbReference>
<dbReference type="STRING" id="247633.GP2143_12216"/>
<comment type="caution">
    <text evidence="6">The sequence shown here is derived from an EMBL/GenBank/DDBJ whole genome shotgun (WGS) entry which is preliminary data.</text>
</comment>
<dbReference type="CDD" id="cd08422">
    <property type="entry name" value="PBP2_CrgA_like"/>
    <property type="match status" value="1"/>
</dbReference>
<dbReference type="PANTHER" id="PTHR30537">
    <property type="entry name" value="HTH-TYPE TRANSCRIPTIONAL REGULATOR"/>
    <property type="match status" value="1"/>
</dbReference>
<evidence type="ECO:0000256" key="1">
    <source>
        <dbReference type="ARBA" id="ARBA00009437"/>
    </source>
</evidence>
<dbReference type="FunFam" id="1.10.10.10:FF:000001">
    <property type="entry name" value="LysR family transcriptional regulator"/>
    <property type="match status" value="1"/>
</dbReference>
<evidence type="ECO:0000313" key="6">
    <source>
        <dbReference type="EMBL" id="EAW29701.1"/>
    </source>
</evidence>